<dbReference type="Proteomes" id="UP000046395">
    <property type="component" value="Unassembled WGS sequence"/>
</dbReference>
<reference evidence="3" key="1">
    <citation type="submission" date="2019-12" db="UniProtKB">
        <authorList>
            <consortium name="WormBaseParasite"/>
        </authorList>
    </citation>
    <scope>IDENTIFICATION</scope>
</reference>
<dbReference type="WBParaSite" id="TMUE_1000005061.1">
    <property type="protein sequence ID" value="TMUE_1000005061.1"/>
    <property type="gene ID" value="WBGene00299194"/>
</dbReference>
<feature type="signal peptide" evidence="1">
    <location>
        <begin position="1"/>
        <end position="22"/>
    </location>
</feature>
<dbReference type="AlphaFoldDB" id="A0A5S6QCH6"/>
<accession>A0A5S6QCH6</accession>
<evidence type="ECO:0000256" key="1">
    <source>
        <dbReference type="SAM" id="SignalP"/>
    </source>
</evidence>
<proteinExistence type="predicted"/>
<keyword evidence="2" id="KW-1185">Reference proteome</keyword>
<sequence length="193" mass="22084">MNFLLVWSKLVNIALPVLLTYADIVYNVSATGLHDPFCPNRFVTNCPAGIDGVSREEATCLCPMMTVEIFRHSPIAWYVIDGRMVEQRKVRFDLSAEHQFCSQFAQQKANFGFILQRSAVDSENAFEALEPRFERDTVIWIISKFRHGRCQCVKGRLLMRGRKGKSIFKRLQQGMELLLLLVQLLLLLSQNGS</sequence>
<evidence type="ECO:0000313" key="2">
    <source>
        <dbReference type="Proteomes" id="UP000046395"/>
    </source>
</evidence>
<evidence type="ECO:0000313" key="3">
    <source>
        <dbReference type="WBParaSite" id="TMUE_1000005061.1"/>
    </source>
</evidence>
<feature type="chain" id="PRO_5024386514" evidence="1">
    <location>
        <begin position="23"/>
        <end position="193"/>
    </location>
</feature>
<keyword evidence="1" id="KW-0732">Signal</keyword>
<protein>
    <submittedName>
        <fullName evidence="3">Uncharacterized protein</fullName>
    </submittedName>
</protein>
<organism evidence="2 3">
    <name type="scientific">Trichuris muris</name>
    <name type="common">Mouse whipworm</name>
    <dbReference type="NCBI Taxonomy" id="70415"/>
    <lineage>
        <taxon>Eukaryota</taxon>
        <taxon>Metazoa</taxon>
        <taxon>Ecdysozoa</taxon>
        <taxon>Nematoda</taxon>
        <taxon>Enoplea</taxon>
        <taxon>Dorylaimia</taxon>
        <taxon>Trichinellida</taxon>
        <taxon>Trichuridae</taxon>
        <taxon>Trichuris</taxon>
    </lineage>
</organism>
<name>A0A5S6QCH6_TRIMR</name>